<dbReference type="EMBL" id="FRFD01000013">
    <property type="protein sequence ID" value="SHO53408.1"/>
    <property type="molecule type" value="Genomic_DNA"/>
</dbReference>
<protein>
    <submittedName>
        <fullName evidence="2">Uncharacterized protein</fullName>
    </submittedName>
</protein>
<reference evidence="2 3" key="1">
    <citation type="submission" date="2016-12" db="EMBL/GenBank/DDBJ databases">
        <authorList>
            <person name="Song W.-J."/>
            <person name="Kurnit D.M."/>
        </authorList>
    </citation>
    <scope>NUCLEOTIDE SEQUENCE [LARGE SCALE GENOMIC DNA]</scope>
    <source>
        <strain evidence="2 3">DSM 12503</strain>
    </source>
</reference>
<feature type="signal peptide" evidence="1">
    <location>
        <begin position="1"/>
        <end position="21"/>
    </location>
</feature>
<evidence type="ECO:0000313" key="3">
    <source>
        <dbReference type="Proteomes" id="UP000184612"/>
    </source>
</evidence>
<name>A0A1M7YLD3_9FIRM</name>
<gene>
    <name evidence="2" type="ORF">SAMN02745217_04110</name>
</gene>
<proteinExistence type="predicted"/>
<evidence type="ECO:0000313" key="2">
    <source>
        <dbReference type="EMBL" id="SHO53408.1"/>
    </source>
</evidence>
<dbReference type="Proteomes" id="UP000184612">
    <property type="component" value="Unassembled WGS sequence"/>
</dbReference>
<dbReference type="RefSeq" id="WP_073590740.1">
    <property type="nucleotide sequence ID" value="NZ_FRFD01000013.1"/>
</dbReference>
<evidence type="ECO:0000256" key="1">
    <source>
        <dbReference type="SAM" id="SignalP"/>
    </source>
</evidence>
<dbReference type="OrthoDB" id="9943712at2"/>
<organism evidence="2 3">
    <name type="scientific">Anaerocolumna xylanovorans DSM 12503</name>
    <dbReference type="NCBI Taxonomy" id="1121345"/>
    <lineage>
        <taxon>Bacteria</taxon>
        <taxon>Bacillati</taxon>
        <taxon>Bacillota</taxon>
        <taxon>Clostridia</taxon>
        <taxon>Lachnospirales</taxon>
        <taxon>Lachnospiraceae</taxon>
        <taxon>Anaerocolumna</taxon>
    </lineage>
</organism>
<feature type="chain" id="PRO_5038336166" evidence="1">
    <location>
        <begin position="22"/>
        <end position="412"/>
    </location>
</feature>
<dbReference type="STRING" id="1121345.SAMN02745217_04110"/>
<keyword evidence="1" id="KW-0732">Signal</keyword>
<keyword evidence="3" id="KW-1185">Reference proteome</keyword>
<sequence>MKKKRLLIFCALLSILLITMDGYGQKEAMAASASKSTKTTVKKTDMSKYLVYTKADWEGDKTVDLFDNYYSGGQGNPNTDASISSGRVYYDYPENVNPKVINVYEFTKRPSFAGKARTVTLSDKDLLPDNLLKYNLQVGDTVITKSFIYEQDGNTKNGKESIVWKVEKVQIIYTMYGTDFKYAQQKFRGKGANLSASYYLVAQKTLDYDEYFIFENWTQLYTGKSLTNQTWNNKFIKKDGRFKGFVFDSLQGVDIDFTISDHIENRFCWNTCNTTAYTGMMSIYKFDGKDTKSKPSNYALSKEIPTSKDGYAEYNWLYGTSPYYIDGKDMMYRGLSVSYDGDLRWNHPFTDLSGFRPEMTLWTGVDTAAGRKTNDPYDITLSQLKDGSWRKKYEINYNVWKVLEDFVTWKMP</sequence>
<dbReference type="AlphaFoldDB" id="A0A1M7YLD3"/>
<accession>A0A1M7YLD3</accession>